<gene>
    <name evidence="4" type="ORF">GCM10011516_36430</name>
</gene>
<evidence type="ECO:0000313" key="4">
    <source>
        <dbReference type="EMBL" id="GGE35560.1"/>
    </source>
</evidence>
<dbReference type="InterPro" id="IPR029069">
    <property type="entry name" value="HotDog_dom_sf"/>
</dbReference>
<organism evidence="4 5">
    <name type="scientific">Sphingobacterium cellulitidis</name>
    <dbReference type="NCBI Taxonomy" id="1768011"/>
    <lineage>
        <taxon>Bacteria</taxon>
        <taxon>Pseudomonadati</taxon>
        <taxon>Bacteroidota</taxon>
        <taxon>Sphingobacteriia</taxon>
        <taxon>Sphingobacteriales</taxon>
        <taxon>Sphingobacteriaceae</taxon>
        <taxon>Sphingobacterium</taxon>
    </lineage>
</organism>
<sequence>MFLYQHQVRVRYAETDNMGYVYYGNYATYYEVARTEMLRSTGISYKELEEMGVMLPVIELSCKFNKAAKYDDLVTINTYIREKPGIRIKFEYELFNESGELLNTGSTQLVFVDMVKNRPCKPPQIFIDKMAPFFGE</sequence>
<dbReference type="PIRSF" id="PIRSF003230">
    <property type="entry name" value="YbgC"/>
    <property type="match status" value="1"/>
</dbReference>
<accession>A0A8H9G2Z0</accession>
<dbReference type="InterPro" id="IPR006683">
    <property type="entry name" value="Thioestr_dom"/>
</dbReference>
<keyword evidence="5" id="KW-1185">Reference proteome</keyword>
<dbReference type="PANTHER" id="PTHR31793">
    <property type="entry name" value="4-HYDROXYBENZOYL-COA THIOESTERASE FAMILY MEMBER"/>
    <property type="match status" value="1"/>
</dbReference>
<evidence type="ECO:0000259" key="3">
    <source>
        <dbReference type="Pfam" id="PF03061"/>
    </source>
</evidence>
<dbReference type="Pfam" id="PF03061">
    <property type="entry name" value="4HBT"/>
    <property type="match status" value="1"/>
</dbReference>
<evidence type="ECO:0000256" key="1">
    <source>
        <dbReference type="ARBA" id="ARBA00005953"/>
    </source>
</evidence>
<feature type="domain" description="Thioesterase" evidence="3">
    <location>
        <begin position="18"/>
        <end position="101"/>
    </location>
</feature>
<comment type="caution">
    <text evidence="4">The sequence shown here is derived from an EMBL/GenBank/DDBJ whole genome shotgun (WGS) entry which is preliminary data.</text>
</comment>
<dbReference type="SUPFAM" id="SSF54637">
    <property type="entry name" value="Thioesterase/thiol ester dehydrase-isomerase"/>
    <property type="match status" value="1"/>
</dbReference>
<dbReference type="RefSeq" id="WP_094256162.1">
    <property type="nucleotide sequence ID" value="NZ_BMKM01000018.1"/>
</dbReference>
<name>A0A8H9G2Z0_9SPHI</name>
<reference evidence="4" key="1">
    <citation type="journal article" date="2014" name="Int. J. Syst. Evol. Microbiol.">
        <title>Complete genome sequence of Corynebacterium casei LMG S-19264T (=DSM 44701T), isolated from a smear-ripened cheese.</title>
        <authorList>
            <consortium name="US DOE Joint Genome Institute (JGI-PGF)"/>
            <person name="Walter F."/>
            <person name="Albersmeier A."/>
            <person name="Kalinowski J."/>
            <person name="Ruckert C."/>
        </authorList>
    </citation>
    <scope>NUCLEOTIDE SEQUENCE</scope>
    <source>
        <strain evidence="4">CGMCC 1.15966</strain>
    </source>
</reference>
<dbReference type="Proteomes" id="UP000614460">
    <property type="component" value="Unassembled WGS sequence"/>
</dbReference>
<keyword evidence="2" id="KW-0378">Hydrolase</keyword>
<dbReference type="NCBIfam" id="TIGR00051">
    <property type="entry name" value="YbgC/FadM family acyl-CoA thioesterase"/>
    <property type="match status" value="1"/>
</dbReference>
<dbReference type="AlphaFoldDB" id="A0A8H9G2Z0"/>
<dbReference type="InterPro" id="IPR050563">
    <property type="entry name" value="4-hydroxybenzoyl-CoA_TE"/>
</dbReference>
<dbReference type="GO" id="GO:0047617">
    <property type="term" value="F:fatty acyl-CoA hydrolase activity"/>
    <property type="evidence" value="ECO:0007669"/>
    <property type="project" value="TreeGrafter"/>
</dbReference>
<proteinExistence type="inferred from homology"/>
<protein>
    <submittedName>
        <fullName evidence="4">Thioesterase</fullName>
    </submittedName>
</protein>
<evidence type="ECO:0000256" key="2">
    <source>
        <dbReference type="ARBA" id="ARBA00022801"/>
    </source>
</evidence>
<dbReference type="EMBL" id="BMKM01000018">
    <property type="protein sequence ID" value="GGE35560.1"/>
    <property type="molecule type" value="Genomic_DNA"/>
</dbReference>
<dbReference type="Gene3D" id="3.10.129.10">
    <property type="entry name" value="Hotdog Thioesterase"/>
    <property type="match status" value="1"/>
</dbReference>
<reference evidence="4" key="2">
    <citation type="submission" date="2020-09" db="EMBL/GenBank/DDBJ databases">
        <authorList>
            <person name="Sun Q."/>
            <person name="Zhou Y."/>
        </authorList>
    </citation>
    <scope>NUCLEOTIDE SEQUENCE</scope>
    <source>
        <strain evidence="4">CGMCC 1.15966</strain>
    </source>
</reference>
<comment type="similarity">
    <text evidence="1">Belongs to the 4-hydroxybenzoyl-CoA thioesterase family.</text>
</comment>
<dbReference type="InterPro" id="IPR006684">
    <property type="entry name" value="YbgC/YbaW"/>
</dbReference>
<evidence type="ECO:0000313" key="5">
    <source>
        <dbReference type="Proteomes" id="UP000614460"/>
    </source>
</evidence>
<dbReference type="CDD" id="cd00586">
    <property type="entry name" value="4HBT"/>
    <property type="match status" value="1"/>
</dbReference>
<dbReference type="PANTHER" id="PTHR31793:SF27">
    <property type="entry name" value="NOVEL THIOESTERASE SUPERFAMILY DOMAIN AND SAPOSIN A-TYPE DOMAIN CONTAINING PROTEIN (0610012H03RIK)"/>
    <property type="match status" value="1"/>
</dbReference>